<dbReference type="GO" id="GO:0006313">
    <property type="term" value="P:DNA transposition"/>
    <property type="evidence" value="ECO:0007669"/>
    <property type="project" value="InterPro"/>
</dbReference>
<protein>
    <submittedName>
        <fullName evidence="3">Transposase</fullName>
    </submittedName>
</protein>
<dbReference type="EMBL" id="SNXE01000021">
    <property type="protein sequence ID" value="TDP03621.1"/>
    <property type="molecule type" value="Genomic_DNA"/>
</dbReference>
<keyword evidence="4" id="KW-1185">Reference proteome</keyword>
<feature type="domain" description="Transposase IS116/IS110/IS902 C-terminal" evidence="2">
    <location>
        <begin position="202"/>
        <end position="285"/>
    </location>
</feature>
<name>A0A4R6MR01_9BURK</name>
<dbReference type="GO" id="GO:0003677">
    <property type="term" value="F:DNA binding"/>
    <property type="evidence" value="ECO:0007669"/>
    <property type="project" value="InterPro"/>
</dbReference>
<dbReference type="GO" id="GO:0004803">
    <property type="term" value="F:transposase activity"/>
    <property type="evidence" value="ECO:0007669"/>
    <property type="project" value="InterPro"/>
</dbReference>
<dbReference type="Pfam" id="PF02371">
    <property type="entry name" value="Transposase_20"/>
    <property type="match status" value="1"/>
</dbReference>
<sequence>MNMHQQGGVASVEGACAGIDVSKTHLDLCVGTTEQRVPNDSQGWGALTALLQSAKVDLVVVEATGGYERGLVCALQSAALCVARVNPRQARDFAKAMGVLAKTDQVDARVLRDFAAVLARHADRRKYITPMVEPARQLLAELMTRRRQLVDMRVAEHNRLEHAGAQARRSIASVLKLLDKQIAAIDAHIDDHMDQHFKLQRQLLDSVKGVGPVTILTLTAALPELGQLGRRQIAKLVGVAPLSDDSGGRSGKRRTWGGRSEVRAIVYMAAIVAMRHNAVIKAFYERLLAAGKPKKVAIVACMRKLLTILNAMLRDQAVWNAAKHLASGPTA</sequence>
<dbReference type="NCBIfam" id="NF033542">
    <property type="entry name" value="transpos_IS110"/>
    <property type="match status" value="1"/>
</dbReference>
<reference evidence="3 4" key="1">
    <citation type="submission" date="2019-03" db="EMBL/GenBank/DDBJ databases">
        <title>Genomic Encyclopedia of Type Strains, Phase IV (KMG-IV): sequencing the most valuable type-strain genomes for metagenomic binning, comparative biology and taxonomic classification.</title>
        <authorList>
            <person name="Goeker M."/>
        </authorList>
    </citation>
    <scope>NUCLEOTIDE SEQUENCE [LARGE SCALE GENOMIC DNA]</scope>
    <source>
        <strain evidence="3 4">DSM 25082</strain>
    </source>
</reference>
<dbReference type="PANTHER" id="PTHR33055:SF13">
    <property type="entry name" value="TRANSPOSASE"/>
    <property type="match status" value="1"/>
</dbReference>
<organism evidence="3 4">
    <name type="scientific">Roseateles asaccharophilus</name>
    <dbReference type="NCBI Taxonomy" id="582607"/>
    <lineage>
        <taxon>Bacteria</taxon>
        <taxon>Pseudomonadati</taxon>
        <taxon>Pseudomonadota</taxon>
        <taxon>Betaproteobacteria</taxon>
        <taxon>Burkholderiales</taxon>
        <taxon>Sphaerotilaceae</taxon>
        <taxon>Roseateles</taxon>
    </lineage>
</organism>
<evidence type="ECO:0000313" key="3">
    <source>
        <dbReference type="EMBL" id="TDP03621.1"/>
    </source>
</evidence>
<accession>A0A4R6MR01</accession>
<dbReference type="PANTHER" id="PTHR33055">
    <property type="entry name" value="TRANSPOSASE FOR INSERTION SEQUENCE ELEMENT IS1111A"/>
    <property type="match status" value="1"/>
</dbReference>
<proteinExistence type="predicted"/>
<feature type="domain" description="Transposase IS110-like N-terminal" evidence="1">
    <location>
        <begin position="17"/>
        <end position="162"/>
    </location>
</feature>
<dbReference type="InterPro" id="IPR047650">
    <property type="entry name" value="Transpos_IS110"/>
</dbReference>
<comment type="caution">
    <text evidence="3">The sequence shown here is derived from an EMBL/GenBank/DDBJ whole genome shotgun (WGS) entry which is preliminary data.</text>
</comment>
<evidence type="ECO:0000313" key="4">
    <source>
        <dbReference type="Proteomes" id="UP000295357"/>
    </source>
</evidence>
<dbReference type="Proteomes" id="UP000295357">
    <property type="component" value="Unassembled WGS sequence"/>
</dbReference>
<dbReference type="AlphaFoldDB" id="A0A4R6MR01"/>
<dbReference type="Pfam" id="PF01548">
    <property type="entry name" value="DEDD_Tnp_IS110"/>
    <property type="match status" value="1"/>
</dbReference>
<evidence type="ECO:0000259" key="1">
    <source>
        <dbReference type="Pfam" id="PF01548"/>
    </source>
</evidence>
<dbReference type="InterPro" id="IPR003346">
    <property type="entry name" value="Transposase_20"/>
</dbReference>
<evidence type="ECO:0000259" key="2">
    <source>
        <dbReference type="Pfam" id="PF02371"/>
    </source>
</evidence>
<dbReference type="InterPro" id="IPR002525">
    <property type="entry name" value="Transp_IS110-like_N"/>
</dbReference>
<gene>
    <name evidence="3" type="ORF">DFR39_1211</name>
</gene>